<evidence type="ECO:0000313" key="13">
    <source>
        <dbReference type="EMBL" id="ATC62908.1"/>
    </source>
</evidence>
<feature type="modified residue" description="Phosphoserine" evidence="6">
    <location>
        <position position="106"/>
    </location>
</feature>
<dbReference type="InterPro" id="IPR005843">
    <property type="entry name" value="A-D-PHexomutase_C"/>
</dbReference>
<evidence type="ECO:0000259" key="11">
    <source>
        <dbReference type="Pfam" id="PF02879"/>
    </source>
</evidence>
<dbReference type="GO" id="GO:0009252">
    <property type="term" value="P:peptidoglycan biosynthetic process"/>
    <property type="evidence" value="ECO:0007669"/>
    <property type="project" value="TreeGrafter"/>
</dbReference>
<name>A0A290QC55_9BACT</name>
<dbReference type="GO" id="GO:0005975">
    <property type="term" value="P:carbohydrate metabolic process"/>
    <property type="evidence" value="ECO:0007669"/>
    <property type="project" value="InterPro"/>
</dbReference>
<dbReference type="EMBL" id="CP023344">
    <property type="protein sequence ID" value="ATC62908.1"/>
    <property type="molecule type" value="Genomic_DNA"/>
</dbReference>
<dbReference type="PROSITE" id="PS00710">
    <property type="entry name" value="PGM_PMM"/>
    <property type="match status" value="1"/>
</dbReference>
<comment type="cofactor">
    <cofactor evidence="6">
        <name>Mg(2+)</name>
        <dbReference type="ChEBI" id="CHEBI:18420"/>
    </cofactor>
    <text evidence="6">Binds 1 Mg(2+) ion per subunit.</text>
</comment>
<dbReference type="OrthoDB" id="9806956at2"/>
<dbReference type="InterPro" id="IPR006352">
    <property type="entry name" value="GlmM_bact"/>
</dbReference>
<evidence type="ECO:0000256" key="6">
    <source>
        <dbReference type="HAMAP-Rule" id="MF_01554"/>
    </source>
</evidence>
<dbReference type="GO" id="GO:0000287">
    <property type="term" value="F:magnesium ion binding"/>
    <property type="evidence" value="ECO:0007669"/>
    <property type="project" value="UniProtKB-UniRule"/>
</dbReference>
<dbReference type="Pfam" id="PF00408">
    <property type="entry name" value="PGM_PMM_IV"/>
    <property type="match status" value="1"/>
</dbReference>
<feature type="domain" description="Alpha-D-phosphohexomutase alpha/beta/alpha" evidence="10">
    <location>
        <begin position="4"/>
        <end position="139"/>
    </location>
</feature>
<evidence type="ECO:0000256" key="8">
    <source>
        <dbReference type="RuleBase" id="RU004327"/>
    </source>
</evidence>
<keyword evidence="2 6" id="KW-0597">Phosphoprotein</keyword>
<dbReference type="HAMAP" id="MF_01554_B">
    <property type="entry name" value="GlmM_B"/>
    <property type="match status" value="1"/>
</dbReference>
<feature type="domain" description="Alpha-D-phosphohexomutase alpha/beta/alpha" evidence="11">
    <location>
        <begin position="158"/>
        <end position="254"/>
    </location>
</feature>
<dbReference type="GO" id="GO:0004615">
    <property type="term" value="F:phosphomannomutase activity"/>
    <property type="evidence" value="ECO:0007669"/>
    <property type="project" value="TreeGrafter"/>
</dbReference>
<evidence type="ECO:0000259" key="10">
    <source>
        <dbReference type="Pfam" id="PF02878"/>
    </source>
</evidence>
<dbReference type="NCBIfam" id="TIGR01455">
    <property type="entry name" value="glmM"/>
    <property type="match status" value="1"/>
</dbReference>
<feature type="binding site" evidence="6">
    <location>
        <position position="241"/>
    </location>
    <ligand>
        <name>Mg(2+)</name>
        <dbReference type="ChEBI" id="CHEBI:18420"/>
    </ligand>
</feature>
<keyword evidence="4 6" id="KW-0460">Magnesium</keyword>
<dbReference type="Gene3D" id="3.30.310.50">
    <property type="entry name" value="Alpha-D-phosphohexomutase, C-terminal domain"/>
    <property type="match status" value="1"/>
</dbReference>
<evidence type="ECO:0000313" key="14">
    <source>
        <dbReference type="Proteomes" id="UP000217265"/>
    </source>
</evidence>
<feature type="binding site" evidence="6">
    <location>
        <position position="245"/>
    </location>
    <ligand>
        <name>Mg(2+)</name>
        <dbReference type="ChEBI" id="CHEBI:18420"/>
    </ligand>
</feature>
<keyword evidence="14" id="KW-1185">Reference proteome</keyword>
<evidence type="ECO:0000256" key="2">
    <source>
        <dbReference type="ARBA" id="ARBA00022553"/>
    </source>
</evidence>
<accession>A0A290QC55</accession>
<dbReference type="Pfam" id="PF02878">
    <property type="entry name" value="PGM_PMM_I"/>
    <property type="match status" value="1"/>
</dbReference>
<dbReference type="InterPro" id="IPR005844">
    <property type="entry name" value="A-D-PHexomutase_a/b/a-I"/>
</dbReference>
<comment type="PTM">
    <text evidence="6">Activated by phosphorylation.</text>
</comment>
<dbReference type="SUPFAM" id="SSF55957">
    <property type="entry name" value="Phosphoglucomutase, C-terminal domain"/>
    <property type="match status" value="1"/>
</dbReference>
<keyword evidence="5 6" id="KW-0413">Isomerase</keyword>
<evidence type="ECO:0000256" key="4">
    <source>
        <dbReference type="ARBA" id="ARBA00022842"/>
    </source>
</evidence>
<organism evidence="13 14">
    <name type="scientific">Nibricoccus aquaticus</name>
    <dbReference type="NCBI Taxonomy" id="2576891"/>
    <lineage>
        <taxon>Bacteria</taxon>
        <taxon>Pseudomonadati</taxon>
        <taxon>Verrucomicrobiota</taxon>
        <taxon>Opitutia</taxon>
        <taxon>Opitutales</taxon>
        <taxon>Opitutaceae</taxon>
        <taxon>Nibricoccus</taxon>
    </lineage>
</organism>
<comment type="catalytic activity">
    <reaction evidence="6 8">
        <text>alpha-D-glucosamine 1-phosphate = D-glucosamine 6-phosphate</text>
        <dbReference type="Rhea" id="RHEA:23424"/>
        <dbReference type="ChEBI" id="CHEBI:58516"/>
        <dbReference type="ChEBI" id="CHEBI:58725"/>
        <dbReference type="EC" id="5.4.2.10"/>
    </reaction>
</comment>
<evidence type="ECO:0000256" key="7">
    <source>
        <dbReference type="RuleBase" id="RU004326"/>
    </source>
</evidence>
<evidence type="ECO:0000256" key="5">
    <source>
        <dbReference type="ARBA" id="ARBA00023235"/>
    </source>
</evidence>
<dbReference type="GO" id="GO:0008966">
    <property type="term" value="F:phosphoglucosamine mutase activity"/>
    <property type="evidence" value="ECO:0007669"/>
    <property type="project" value="UniProtKB-UniRule"/>
</dbReference>
<dbReference type="EC" id="5.4.2.10" evidence="6 8"/>
<feature type="domain" description="Alpha-D-phosphohexomutase alpha/beta/alpha" evidence="12">
    <location>
        <begin position="258"/>
        <end position="368"/>
    </location>
</feature>
<dbReference type="AlphaFoldDB" id="A0A290QC55"/>
<dbReference type="Proteomes" id="UP000217265">
    <property type="component" value="Chromosome"/>
</dbReference>
<gene>
    <name evidence="6 13" type="primary">glmM</name>
    <name evidence="13" type="ORF">CMV30_02425</name>
</gene>
<evidence type="ECO:0000259" key="9">
    <source>
        <dbReference type="Pfam" id="PF00408"/>
    </source>
</evidence>
<dbReference type="SUPFAM" id="SSF53738">
    <property type="entry name" value="Phosphoglucomutase, first 3 domains"/>
    <property type="match status" value="3"/>
</dbReference>
<keyword evidence="3 6" id="KW-0479">Metal-binding</keyword>
<sequence length="449" mass="46920">MKRIYFGTDGVRGPYGGPVINEAFAERLGAAAGRFASRISHGGDGVHRVLIGRDTRSSGESLMDAVAAGLASVGVDAVSLGVLPTPAVAAAVVRERAVLGVMITASHNPAADNGIKFFAASGMKLTDAQEAEIESLLPETKPVALQRRSLLGAEGLATYLEKVRRLLPARALSGWKVVLDTANGATCTTSPVVLRELGAQVELIGGSPDGENINDGVGSEHPEKLAARVRETGAKLGIAHDGDGDRCILCDERGEVLDGDEILAILATHALAKGALAAKTLVVTVQSNLGVDAAIRAAGGRVVRTAVGDRYVLEGMLLERATLGGESSGHVICSEISPTGDGLVAALKVIEVMLVTGKPLSELRGAMAKFPQGTLNLKVREKRELAKLPHLPFAIEMLEKELGQEGRVLVRYSGTEAKIRLLVEGPTAEVVRVGLSKLEAMVRADLEVL</sequence>
<comment type="similarity">
    <text evidence="1 6 7">Belongs to the phosphohexose mutase family.</text>
</comment>
<dbReference type="PRINTS" id="PR00509">
    <property type="entry name" value="PGMPMM"/>
</dbReference>
<feature type="binding site" description="via phosphate group" evidence="6">
    <location>
        <position position="106"/>
    </location>
    <ligand>
        <name>Mg(2+)</name>
        <dbReference type="ChEBI" id="CHEBI:18420"/>
    </ligand>
</feature>
<evidence type="ECO:0000259" key="12">
    <source>
        <dbReference type="Pfam" id="PF02880"/>
    </source>
</evidence>
<comment type="function">
    <text evidence="6 8">Catalyzes the conversion of glucosamine-6-phosphate to glucosamine-1-phosphate.</text>
</comment>
<dbReference type="FunFam" id="3.40.120.10:FF:000001">
    <property type="entry name" value="Phosphoglucosamine mutase"/>
    <property type="match status" value="1"/>
</dbReference>
<dbReference type="KEGG" id="vbh:CMV30_02425"/>
<dbReference type="Pfam" id="PF02879">
    <property type="entry name" value="PGM_PMM_II"/>
    <property type="match status" value="1"/>
</dbReference>
<dbReference type="Gene3D" id="3.40.120.10">
    <property type="entry name" value="Alpha-D-Glucose-1,6-Bisphosphate, subunit A, domain 3"/>
    <property type="match status" value="3"/>
</dbReference>
<protein>
    <recommendedName>
        <fullName evidence="6 8">Phosphoglucosamine mutase</fullName>
        <ecNumber evidence="6 8">5.4.2.10</ecNumber>
    </recommendedName>
</protein>
<dbReference type="Pfam" id="PF02880">
    <property type="entry name" value="PGM_PMM_III"/>
    <property type="match status" value="1"/>
</dbReference>
<dbReference type="InterPro" id="IPR005846">
    <property type="entry name" value="A-D-PHexomutase_a/b/a-III"/>
</dbReference>
<dbReference type="PANTHER" id="PTHR42946:SF1">
    <property type="entry name" value="PHOSPHOGLUCOMUTASE (ALPHA-D-GLUCOSE-1,6-BISPHOSPHATE-DEPENDENT)"/>
    <property type="match status" value="1"/>
</dbReference>
<feature type="active site" description="Phosphoserine intermediate" evidence="6">
    <location>
        <position position="106"/>
    </location>
</feature>
<dbReference type="InterPro" id="IPR005845">
    <property type="entry name" value="A-D-PHexomutase_a/b/a-II"/>
</dbReference>
<proteinExistence type="inferred from homology"/>
<dbReference type="InterPro" id="IPR050060">
    <property type="entry name" value="Phosphoglucosamine_mutase"/>
</dbReference>
<evidence type="ECO:0000256" key="3">
    <source>
        <dbReference type="ARBA" id="ARBA00022723"/>
    </source>
</evidence>
<feature type="domain" description="Alpha-D-phosphohexomutase C-terminal" evidence="9">
    <location>
        <begin position="375"/>
        <end position="431"/>
    </location>
</feature>
<dbReference type="FunFam" id="3.40.120.10:FF:000003">
    <property type="entry name" value="Phosphoglucosamine mutase"/>
    <property type="match status" value="1"/>
</dbReference>
<dbReference type="PANTHER" id="PTHR42946">
    <property type="entry name" value="PHOSPHOHEXOSE MUTASE"/>
    <property type="match status" value="1"/>
</dbReference>
<dbReference type="InterPro" id="IPR016055">
    <property type="entry name" value="A-D-PHexomutase_a/b/a-I/II/III"/>
</dbReference>
<dbReference type="InterPro" id="IPR036900">
    <property type="entry name" value="A-D-PHexomutase_C_sf"/>
</dbReference>
<feature type="binding site" evidence="6">
    <location>
        <position position="243"/>
    </location>
    <ligand>
        <name>Mg(2+)</name>
        <dbReference type="ChEBI" id="CHEBI:18420"/>
    </ligand>
</feature>
<reference evidence="13 14" key="1">
    <citation type="submission" date="2017-09" db="EMBL/GenBank/DDBJ databases">
        <title>Complete genome sequence of Verrucomicrobial strain HZ-65, isolated from freshwater.</title>
        <authorList>
            <person name="Choi A."/>
        </authorList>
    </citation>
    <scope>NUCLEOTIDE SEQUENCE [LARGE SCALE GENOMIC DNA]</scope>
    <source>
        <strain evidence="13 14">HZ-65</strain>
    </source>
</reference>
<dbReference type="GO" id="GO:0005829">
    <property type="term" value="C:cytosol"/>
    <property type="evidence" value="ECO:0007669"/>
    <property type="project" value="TreeGrafter"/>
</dbReference>
<dbReference type="GO" id="GO:0006048">
    <property type="term" value="P:UDP-N-acetylglucosamine biosynthetic process"/>
    <property type="evidence" value="ECO:0007669"/>
    <property type="project" value="TreeGrafter"/>
</dbReference>
<evidence type="ECO:0000256" key="1">
    <source>
        <dbReference type="ARBA" id="ARBA00010231"/>
    </source>
</evidence>
<dbReference type="RefSeq" id="WP_096054543.1">
    <property type="nucleotide sequence ID" value="NZ_CP023344.1"/>
</dbReference>
<dbReference type="InterPro" id="IPR005841">
    <property type="entry name" value="Alpha-D-phosphohexomutase_SF"/>
</dbReference>
<dbReference type="InterPro" id="IPR016066">
    <property type="entry name" value="A-D-PHexomutase_CS"/>
</dbReference>